<organism evidence="5 6">
    <name type="scientific">Halpernia frigidisoli</name>
    <dbReference type="NCBI Taxonomy" id="1125876"/>
    <lineage>
        <taxon>Bacteria</taxon>
        <taxon>Pseudomonadati</taxon>
        <taxon>Bacteroidota</taxon>
        <taxon>Flavobacteriia</taxon>
        <taxon>Flavobacteriales</taxon>
        <taxon>Weeksellaceae</taxon>
        <taxon>Chryseobacterium group</taxon>
        <taxon>Halpernia</taxon>
    </lineage>
</organism>
<dbReference type="InterPro" id="IPR005101">
    <property type="entry name" value="Cryptochr/Photolyase_FAD-bd"/>
</dbReference>
<dbReference type="PANTHER" id="PTHR11455:SF9">
    <property type="entry name" value="CRYPTOCHROME CIRCADIAN CLOCK 5 ISOFORM X1"/>
    <property type="match status" value="1"/>
</dbReference>
<keyword evidence="6" id="KW-1185">Reference proteome</keyword>
<dbReference type="GO" id="GO:0003677">
    <property type="term" value="F:DNA binding"/>
    <property type="evidence" value="ECO:0007669"/>
    <property type="project" value="TreeGrafter"/>
</dbReference>
<evidence type="ECO:0000313" key="5">
    <source>
        <dbReference type="EMBL" id="SFH83406.1"/>
    </source>
</evidence>
<feature type="binding site" evidence="3">
    <location>
        <begin position="17"/>
        <end position="24"/>
    </location>
    <ligand>
        <name>FAD</name>
        <dbReference type="ChEBI" id="CHEBI:57692"/>
    </ligand>
</feature>
<dbReference type="EMBL" id="FOQT01000001">
    <property type="protein sequence ID" value="SFH83406.1"/>
    <property type="molecule type" value="Genomic_DNA"/>
</dbReference>
<comment type="cofactor">
    <cofactor evidence="3">
        <name>FAD</name>
        <dbReference type="ChEBI" id="CHEBI:57692"/>
    </cofactor>
    <text evidence="3">Binds 1 FAD per subunit.</text>
</comment>
<evidence type="ECO:0000256" key="1">
    <source>
        <dbReference type="ARBA" id="ARBA00022630"/>
    </source>
</evidence>
<dbReference type="Gene3D" id="1.10.579.10">
    <property type="entry name" value="DNA Cyclobutane Dipyrimidine Photolyase, subunit A, domain 3"/>
    <property type="match status" value="1"/>
</dbReference>
<dbReference type="Pfam" id="PF03441">
    <property type="entry name" value="FAD_binding_7"/>
    <property type="match status" value="1"/>
</dbReference>
<reference evidence="5 6" key="1">
    <citation type="submission" date="2016-10" db="EMBL/GenBank/DDBJ databases">
        <authorList>
            <person name="de Groot N.N."/>
        </authorList>
    </citation>
    <scope>NUCLEOTIDE SEQUENCE [LARGE SCALE GENOMIC DNA]</scope>
    <source>
        <strain evidence="5 6">DSM 26000</strain>
    </source>
</reference>
<evidence type="ECO:0000313" key="6">
    <source>
        <dbReference type="Proteomes" id="UP000198931"/>
    </source>
</evidence>
<dbReference type="Proteomes" id="UP000198931">
    <property type="component" value="Unassembled WGS sequence"/>
</dbReference>
<proteinExistence type="predicted"/>
<keyword evidence="1 3" id="KW-0285">Flavoprotein</keyword>
<feature type="domain" description="Cryptochrome/DNA photolyase FAD-binding" evidence="4">
    <location>
        <begin position="15"/>
        <end position="145"/>
    </location>
</feature>
<dbReference type="GO" id="GO:0071949">
    <property type="term" value="F:FAD binding"/>
    <property type="evidence" value="ECO:0007669"/>
    <property type="project" value="TreeGrafter"/>
</dbReference>
<sequence>MKTLNLKWFEVERLVQELAWREFFQNVWSHKKDGIFSDIKNQQINDENSGIPKAVLNAETGIEVLDDAVNELYETGYIHNHLRMYLSSVCTNIAHFHWFESAKWLYYNLLDGDLASNHLSWQWVCGTFSSKKYFANQDNLNKYFNSKQKNTFLDVDYSEFDDLKVPEILKESQKLNLMTILPILPKPNLENKKTLLFNYYNLDFKWHKDKDFQKVFLLEPSIFEKFPVSEKCIEFALKLSENIPNIKIFIGEFSDLVSEISAENISFKEHPLNLHYEGNSEKISNLFTVETECSSFFSYWKKVKKGLQKDFETN</sequence>
<keyword evidence="5" id="KW-0456">Lyase</keyword>
<protein>
    <submittedName>
        <fullName evidence="5">Deoxyribodipyrimidine photo-lyase</fullName>
    </submittedName>
</protein>
<dbReference type="AlphaFoldDB" id="A0A1I3D9S3"/>
<dbReference type="STRING" id="1125876.SAMN05443292_0335"/>
<dbReference type="InterPro" id="IPR002081">
    <property type="entry name" value="Cryptochrome/DNA_photolyase_1"/>
</dbReference>
<evidence type="ECO:0000256" key="3">
    <source>
        <dbReference type="PIRSR" id="PIRSR602081-1"/>
    </source>
</evidence>
<evidence type="ECO:0000256" key="2">
    <source>
        <dbReference type="ARBA" id="ARBA00022827"/>
    </source>
</evidence>
<dbReference type="InterPro" id="IPR036134">
    <property type="entry name" value="Crypto/Photolyase_FAD-like_sf"/>
</dbReference>
<dbReference type="GO" id="GO:0003904">
    <property type="term" value="F:deoxyribodipyrimidine photo-lyase activity"/>
    <property type="evidence" value="ECO:0007669"/>
    <property type="project" value="TreeGrafter"/>
</dbReference>
<evidence type="ECO:0000259" key="4">
    <source>
        <dbReference type="Pfam" id="PF03441"/>
    </source>
</evidence>
<name>A0A1I3D9S3_9FLAO</name>
<dbReference type="SUPFAM" id="SSF48173">
    <property type="entry name" value="Cryptochrome/photolyase FAD-binding domain"/>
    <property type="match status" value="1"/>
</dbReference>
<feature type="binding site" evidence="3">
    <location>
        <begin position="111"/>
        <end position="113"/>
    </location>
    <ligand>
        <name>FAD</name>
        <dbReference type="ChEBI" id="CHEBI:57692"/>
    </ligand>
</feature>
<dbReference type="RefSeq" id="WP_233741890.1">
    <property type="nucleotide sequence ID" value="NZ_FOQT01000001.1"/>
</dbReference>
<keyword evidence="2 3" id="KW-0274">FAD</keyword>
<accession>A0A1I3D9S3</accession>
<gene>
    <name evidence="5" type="ORF">SAMN05443292_0335</name>
</gene>
<dbReference type="PANTHER" id="PTHR11455">
    <property type="entry name" value="CRYPTOCHROME"/>
    <property type="match status" value="1"/>
</dbReference>